<proteinExistence type="predicted"/>
<keyword evidence="2" id="KW-1185">Reference proteome</keyword>
<organism evidence="1 2">
    <name type="scientific">Sphenostylis stenocarpa</name>
    <dbReference type="NCBI Taxonomy" id="92480"/>
    <lineage>
        <taxon>Eukaryota</taxon>
        <taxon>Viridiplantae</taxon>
        <taxon>Streptophyta</taxon>
        <taxon>Embryophyta</taxon>
        <taxon>Tracheophyta</taxon>
        <taxon>Spermatophyta</taxon>
        <taxon>Magnoliopsida</taxon>
        <taxon>eudicotyledons</taxon>
        <taxon>Gunneridae</taxon>
        <taxon>Pentapetalae</taxon>
        <taxon>rosids</taxon>
        <taxon>fabids</taxon>
        <taxon>Fabales</taxon>
        <taxon>Fabaceae</taxon>
        <taxon>Papilionoideae</taxon>
        <taxon>50 kb inversion clade</taxon>
        <taxon>NPAAA clade</taxon>
        <taxon>indigoferoid/millettioid clade</taxon>
        <taxon>Phaseoleae</taxon>
        <taxon>Sphenostylis</taxon>
    </lineage>
</organism>
<evidence type="ECO:0000313" key="2">
    <source>
        <dbReference type="Proteomes" id="UP001189624"/>
    </source>
</evidence>
<dbReference type="EMBL" id="OY731402">
    <property type="protein sequence ID" value="CAJ1955923.1"/>
    <property type="molecule type" value="Genomic_DNA"/>
</dbReference>
<accession>A0AA86VL58</accession>
<evidence type="ECO:0000313" key="1">
    <source>
        <dbReference type="EMBL" id="CAJ1955923.1"/>
    </source>
</evidence>
<dbReference type="Proteomes" id="UP001189624">
    <property type="component" value="Chromosome 5"/>
</dbReference>
<gene>
    <name evidence="1" type="ORF">AYBTSS11_LOCUS16388</name>
</gene>
<dbReference type="AlphaFoldDB" id="A0AA86VL58"/>
<dbReference type="Gramene" id="rna-AYBTSS11_LOCUS16388">
    <property type="protein sequence ID" value="CAJ1955923.1"/>
    <property type="gene ID" value="gene-AYBTSS11_LOCUS16388"/>
</dbReference>
<sequence length="57" mass="6460">MSDEGLATKANCLVLETISRILIRNWQTISQKSPGGVKGRPILFSWIILIPRYVFPM</sequence>
<protein>
    <submittedName>
        <fullName evidence="1">Uncharacterized protein</fullName>
    </submittedName>
</protein>
<name>A0AA86VL58_9FABA</name>
<reference evidence="1" key="1">
    <citation type="submission" date="2023-10" db="EMBL/GenBank/DDBJ databases">
        <authorList>
            <person name="Domelevo Entfellner J.-B."/>
        </authorList>
    </citation>
    <scope>NUCLEOTIDE SEQUENCE</scope>
</reference>